<proteinExistence type="predicted"/>
<reference evidence="2" key="1">
    <citation type="submission" date="2020-07" db="EMBL/GenBank/DDBJ databases">
        <title>Huge and variable diversity of episymbiotic CPR bacteria and DPANN archaea in groundwater ecosystems.</title>
        <authorList>
            <person name="He C.Y."/>
            <person name="Keren R."/>
            <person name="Whittaker M."/>
            <person name="Farag I.F."/>
            <person name="Doudna J."/>
            <person name="Cate J.H.D."/>
            <person name="Banfield J.F."/>
        </authorList>
    </citation>
    <scope>NUCLEOTIDE SEQUENCE</scope>
    <source>
        <strain evidence="2">NC_groundwater_1818_Pr3_B-0.1um_66_35</strain>
    </source>
</reference>
<dbReference type="EMBL" id="JACRJB010000012">
    <property type="protein sequence ID" value="MBI5128554.1"/>
    <property type="molecule type" value="Genomic_DNA"/>
</dbReference>
<keyword evidence="1" id="KW-0732">Signal</keyword>
<evidence type="ECO:0000313" key="2">
    <source>
        <dbReference type="EMBL" id="MBI5128554.1"/>
    </source>
</evidence>
<evidence type="ECO:0000256" key="1">
    <source>
        <dbReference type="SAM" id="SignalP"/>
    </source>
</evidence>
<comment type="caution">
    <text evidence="2">The sequence shown here is derived from an EMBL/GenBank/DDBJ whole genome shotgun (WGS) entry which is preliminary data.</text>
</comment>
<dbReference type="Proteomes" id="UP000782519">
    <property type="component" value="Unassembled WGS sequence"/>
</dbReference>
<feature type="chain" id="PRO_5037553882" evidence="1">
    <location>
        <begin position="28"/>
        <end position="228"/>
    </location>
</feature>
<sequence length="228" mass="24302">MNANLRRLPALAATAALIVAIHAPALAQKKETPVAPAGAPQIGSSTQAQVEGFRSARFGMAEADVRAAILKDFNLKPDAIREQANPGERTKVLVIKAPDVLPGGGTAEVSYVIGYQTKKLIQVSVSWSKTIDTQMTPEQLFSNSSVLRAHFVGEGFKPDTIATNMPINGGILMFRGSDAKDRTVMMILQGTLAPGDDNQRVLTPTGLLLFYIADAKAPDVYRLPAGSF</sequence>
<evidence type="ECO:0000313" key="3">
    <source>
        <dbReference type="Proteomes" id="UP000782519"/>
    </source>
</evidence>
<gene>
    <name evidence="2" type="ORF">HZA66_03860</name>
</gene>
<organism evidence="2 3">
    <name type="scientific">Rhodopseudomonas palustris</name>
    <dbReference type="NCBI Taxonomy" id="1076"/>
    <lineage>
        <taxon>Bacteria</taxon>
        <taxon>Pseudomonadati</taxon>
        <taxon>Pseudomonadota</taxon>
        <taxon>Alphaproteobacteria</taxon>
        <taxon>Hyphomicrobiales</taxon>
        <taxon>Nitrobacteraceae</taxon>
        <taxon>Rhodopseudomonas</taxon>
    </lineage>
</organism>
<name>A0A933VTC4_RHOPL</name>
<feature type="signal peptide" evidence="1">
    <location>
        <begin position="1"/>
        <end position="27"/>
    </location>
</feature>
<protein>
    <submittedName>
        <fullName evidence="2">Uncharacterized protein</fullName>
    </submittedName>
</protein>
<dbReference type="AlphaFoldDB" id="A0A933VTC4"/>
<accession>A0A933VTC4</accession>